<accession>A0A922P004</accession>
<proteinExistence type="predicted"/>
<comment type="caution">
    <text evidence="1">The sequence shown here is derived from an EMBL/GenBank/DDBJ whole genome shotgun (WGS) entry which is preliminary data.</text>
</comment>
<evidence type="ECO:0000313" key="2">
    <source>
        <dbReference type="Proteomes" id="UP000052167"/>
    </source>
</evidence>
<protein>
    <submittedName>
        <fullName evidence="1">Uncharacterized protein</fullName>
    </submittedName>
</protein>
<dbReference type="AlphaFoldDB" id="A0A922P004"/>
<gene>
    <name evidence="1" type="ORF">GV68_04705</name>
</gene>
<reference evidence="1 2" key="1">
    <citation type="submission" date="2014-06" db="EMBL/GenBank/DDBJ databases">
        <title>Rhizobium pelagicum/R2-400B4.</title>
        <authorList>
            <person name="Kimes N.E."/>
            <person name="Lopez-Perez M."/>
        </authorList>
    </citation>
    <scope>NUCLEOTIDE SEQUENCE [LARGE SCALE GENOMIC DNA]</scope>
    <source>
        <strain evidence="1 2">R2-400B4</strain>
    </source>
</reference>
<evidence type="ECO:0000313" key="1">
    <source>
        <dbReference type="EMBL" id="KEQ07622.1"/>
    </source>
</evidence>
<sequence length="102" mass="11477">MLDKSEPSRAIANCLRCLRLGLEIRDLDYMGAWLHQAQELVAIQGSDEQHAQVLAYENEVRHLRETEEDGGRRSALLAEHPLVVGREKILCRRASRLTASAA</sequence>
<name>A0A922P004_9HYPH</name>
<keyword evidence="2" id="KW-1185">Reference proteome</keyword>
<dbReference type="EMBL" id="JOKJ01000012">
    <property type="protein sequence ID" value="KEQ07622.1"/>
    <property type="molecule type" value="Genomic_DNA"/>
</dbReference>
<organism evidence="1 2">
    <name type="scientific">Pseudorhizobium pelagicum</name>
    <dbReference type="NCBI Taxonomy" id="1509405"/>
    <lineage>
        <taxon>Bacteria</taxon>
        <taxon>Pseudomonadati</taxon>
        <taxon>Pseudomonadota</taxon>
        <taxon>Alphaproteobacteria</taxon>
        <taxon>Hyphomicrobiales</taxon>
        <taxon>Rhizobiaceae</taxon>
        <taxon>Rhizobium/Agrobacterium group</taxon>
        <taxon>Pseudorhizobium</taxon>
    </lineage>
</organism>
<dbReference type="RefSeq" id="WP_037189563.1">
    <property type="nucleotide sequence ID" value="NZ_CAJXID010000022.1"/>
</dbReference>
<dbReference type="Proteomes" id="UP000052167">
    <property type="component" value="Unassembled WGS sequence"/>
</dbReference>